<feature type="chain" id="PRO_5042774196" evidence="2">
    <location>
        <begin position="24"/>
        <end position="268"/>
    </location>
</feature>
<protein>
    <submittedName>
        <fullName evidence="4">Glycoside hydrolase family 16 protein</fullName>
    </submittedName>
</protein>
<dbReference type="SUPFAM" id="SSF49899">
    <property type="entry name" value="Concanavalin A-like lectins/glucanases"/>
    <property type="match status" value="1"/>
</dbReference>
<keyword evidence="6" id="KW-1185">Reference proteome</keyword>
<dbReference type="InterPro" id="IPR000757">
    <property type="entry name" value="Beta-glucanase-like"/>
</dbReference>
<dbReference type="EMBL" id="JAGQFT010000070">
    <property type="protein sequence ID" value="MBR0562710.1"/>
    <property type="molecule type" value="Genomic_DNA"/>
</dbReference>
<feature type="domain" description="GH16" evidence="3">
    <location>
        <begin position="31"/>
        <end position="268"/>
    </location>
</feature>
<dbReference type="Pfam" id="PF00722">
    <property type="entry name" value="Glyco_hydro_16"/>
    <property type="match status" value="1"/>
</dbReference>
<gene>
    <name evidence="5" type="ORF">KB893_003850</name>
    <name evidence="4" type="ORF">KB893_09305</name>
</gene>
<dbReference type="PROSITE" id="PS51762">
    <property type="entry name" value="GH16_2"/>
    <property type="match status" value="1"/>
</dbReference>
<evidence type="ECO:0000313" key="4">
    <source>
        <dbReference type="EMBL" id="MBR0562710.1"/>
    </source>
</evidence>
<evidence type="ECO:0000259" key="3">
    <source>
        <dbReference type="PROSITE" id="PS51762"/>
    </source>
</evidence>
<dbReference type="EMBL" id="JAGQFT020000002">
    <property type="protein sequence ID" value="MBS7456269.1"/>
    <property type="molecule type" value="Genomic_DNA"/>
</dbReference>
<dbReference type="CDD" id="cd08023">
    <property type="entry name" value="GH16_laminarinase_like"/>
    <property type="match status" value="1"/>
</dbReference>
<dbReference type="InterPro" id="IPR050546">
    <property type="entry name" value="Glycosyl_Hydrlase_16"/>
</dbReference>
<dbReference type="Proteomes" id="UP000675747">
    <property type="component" value="Unassembled WGS sequence"/>
</dbReference>
<comment type="similarity">
    <text evidence="1">Belongs to the glycosyl hydrolase 16 family.</text>
</comment>
<evidence type="ECO:0000256" key="1">
    <source>
        <dbReference type="ARBA" id="ARBA00006865"/>
    </source>
</evidence>
<dbReference type="PROSITE" id="PS51257">
    <property type="entry name" value="PROKAR_LIPOPROTEIN"/>
    <property type="match status" value="1"/>
</dbReference>
<organism evidence="4">
    <name type="scientific">Coralloluteibacterium stylophorae</name>
    <dbReference type="NCBI Taxonomy" id="1776034"/>
    <lineage>
        <taxon>Bacteria</taxon>
        <taxon>Pseudomonadati</taxon>
        <taxon>Pseudomonadota</taxon>
        <taxon>Gammaproteobacteria</taxon>
        <taxon>Lysobacterales</taxon>
        <taxon>Lysobacteraceae</taxon>
        <taxon>Coralloluteibacterium</taxon>
    </lineage>
</organism>
<evidence type="ECO:0000313" key="5">
    <source>
        <dbReference type="EMBL" id="MBS7456269.1"/>
    </source>
</evidence>
<comment type="caution">
    <text evidence="4">The sequence shown here is derived from an EMBL/GenBank/DDBJ whole genome shotgun (WGS) entry which is preliminary data.</text>
</comment>
<proteinExistence type="inferred from homology"/>
<dbReference type="PANTHER" id="PTHR10963:SF55">
    <property type="entry name" value="GLYCOSIDE HYDROLASE FAMILY 16 PROTEIN"/>
    <property type="match status" value="1"/>
</dbReference>
<accession>A0A8J7VT64</accession>
<reference evidence="4" key="2">
    <citation type="submission" date="2021-04" db="EMBL/GenBank/DDBJ databases">
        <authorList>
            <person name="Karlyshev A.V."/>
        </authorList>
    </citation>
    <scope>NUCLEOTIDE SEQUENCE</scope>
    <source>
        <strain evidence="4">LMG 29479</strain>
    </source>
</reference>
<feature type="signal peptide" evidence="2">
    <location>
        <begin position="1"/>
        <end position="23"/>
    </location>
</feature>
<dbReference type="GO" id="GO:0004553">
    <property type="term" value="F:hydrolase activity, hydrolyzing O-glycosyl compounds"/>
    <property type="evidence" value="ECO:0007669"/>
    <property type="project" value="InterPro"/>
</dbReference>
<sequence>MGVRALLYAGLCLCLLGGCAAGAADTTEAELDLDGFRMTFDEPFDSLDVSAWGKPRTRWIAHTPWNGDFGDAKFTDPMDKFPFTIENGILRIEARRGDDGVWRSGLLASVDPDGNGFSQKYGYFEARMKVPPGKGVWPAFWLVGVDRTDHTPEIDVLEYYGHEPKRFSSAVHIWPKEHSELKPWHDVHHTRVDEVLADDYHLYGVMIDEQETVFYFDRRPVWRVPTPEQYKVRVFPLVNLALGSGWPIEETPNPSHLYVDYVRAWARE</sequence>
<name>A0A8J7VT64_9GAMM</name>
<reference evidence="5 6" key="1">
    <citation type="journal article" date="2021" name="Microbiol. Resour. Announc.">
        <title>Draft Genome Sequence of Coralloluteibacterium stylophorae LMG 29479T.</title>
        <authorList>
            <person name="Karlyshev A.V."/>
            <person name="Kudryashova E.B."/>
            <person name="Ariskina E.V."/>
            <person name="Conroy A.P."/>
            <person name="Abidueva E.Y."/>
        </authorList>
    </citation>
    <scope>NUCLEOTIDE SEQUENCE [LARGE SCALE GENOMIC DNA]</scope>
    <source>
        <strain evidence="5 6">LMG 29479</strain>
    </source>
</reference>
<dbReference type="RefSeq" id="WP_211926650.1">
    <property type="nucleotide sequence ID" value="NZ_JAGQFT020000002.1"/>
</dbReference>
<keyword evidence="2" id="KW-0732">Signal</keyword>
<dbReference type="GO" id="GO:0005975">
    <property type="term" value="P:carbohydrate metabolic process"/>
    <property type="evidence" value="ECO:0007669"/>
    <property type="project" value="InterPro"/>
</dbReference>
<dbReference type="AlphaFoldDB" id="A0A8J7VT64"/>
<dbReference type="InterPro" id="IPR013320">
    <property type="entry name" value="ConA-like_dom_sf"/>
</dbReference>
<evidence type="ECO:0000313" key="6">
    <source>
        <dbReference type="Proteomes" id="UP000675747"/>
    </source>
</evidence>
<evidence type="ECO:0000256" key="2">
    <source>
        <dbReference type="SAM" id="SignalP"/>
    </source>
</evidence>
<dbReference type="Gene3D" id="2.60.120.200">
    <property type="match status" value="1"/>
</dbReference>
<dbReference type="PANTHER" id="PTHR10963">
    <property type="entry name" value="GLYCOSYL HYDROLASE-RELATED"/>
    <property type="match status" value="1"/>
</dbReference>
<keyword evidence="4" id="KW-0378">Hydrolase</keyword>